<proteinExistence type="predicted"/>
<dbReference type="Gene3D" id="3.40.1090.10">
    <property type="entry name" value="Cytosolic phospholipase A2 catalytic domain"/>
    <property type="match status" value="2"/>
</dbReference>
<keyword evidence="5" id="KW-1133">Transmembrane helix</keyword>
<evidence type="ECO:0000259" key="6">
    <source>
        <dbReference type="Pfam" id="PF01734"/>
    </source>
</evidence>
<dbReference type="Pfam" id="PF01734">
    <property type="entry name" value="Patatin"/>
    <property type="match status" value="1"/>
</dbReference>
<feature type="domain" description="PNPLA" evidence="6">
    <location>
        <begin position="29"/>
        <end position="77"/>
    </location>
</feature>
<keyword evidence="2" id="KW-0442">Lipid degradation</keyword>
<feature type="transmembrane region" description="Helical" evidence="5">
    <location>
        <begin position="892"/>
        <end position="911"/>
    </location>
</feature>
<dbReference type="PANTHER" id="PTHR14226">
    <property type="entry name" value="NEUROPATHY TARGET ESTERASE/SWISS CHEESE D.MELANOGASTER"/>
    <property type="match status" value="1"/>
</dbReference>
<keyword evidence="8" id="KW-1185">Reference proteome</keyword>
<dbReference type="InterPro" id="IPR002641">
    <property type="entry name" value="PNPLA_dom"/>
</dbReference>
<dbReference type="EMBL" id="JBDPZC010000012">
    <property type="protein sequence ID" value="MEO3715196.1"/>
    <property type="molecule type" value="Genomic_DNA"/>
</dbReference>
<keyword evidence="3" id="KW-0443">Lipid metabolism</keyword>
<organism evidence="7 8">
    <name type="scientific">Roseateles flavus</name>
    <dbReference type="NCBI Taxonomy" id="3149041"/>
    <lineage>
        <taxon>Bacteria</taxon>
        <taxon>Pseudomonadati</taxon>
        <taxon>Pseudomonadota</taxon>
        <taxon>Betaproteobacteria</taxon>
        <taxon>Burkholderiales</taxon>
        <taxon>Sphaerotilaceae</taxon>
        <taxon>Roseateles</taxon>
    </lineage>
</organism>
<feature type="transmembrane region" description="Helical" evidence="5">
    <location>
        <begin position="785"/>
        <end position="804"/>
    </location>
</feature>
<gene>
    <name evidence="7" type="ORF">ABDJ40_20710</name>
</gene>
<comment type="caution">
    <text evidence="7">The sequence shown here is derived from an EMBL/GenBank/DDBJ whole genome shotgun (WGS) entry which is preliminary data.</text>
</comment>
<evidence type="ECO:0000256" key="5">
    <source>
        <dbReference type="SAM" id="Phobius"/>
    </source>
</evidence>
<dbReference type="RefSeq" id="WP_347612508.1">
    <property type="nucleotide sequence ID" value="NZ_JBDPZC010000012.1"/>
</dbReference>
<reference evidence="7 8" key="1">
    <citation type="submission" date="2024-05" db="EMBL/GenBank/DDBJ databases">
        <title>Roseateles sp. 2.12 16S ribosomal RNA gene Genome sequencing and assembly.</title>
        <authorList>
            <person name="Woo H."/>
        </authorList>
    </citation>
    <scope>NUCLEOTIDE SEQUENCE [LARGE SCALE GENOMIC DNA]</scope>
    <source>
        <strain evidence="7 8">2.12</strain>
    </source>
</reference>
<evidence type="ECO:0000256" key="4">
    <source>
        <dbReference type="SAM" id="MobiDB-lite"/>
    </source>
</evidence>
<dbReference type="PANTHER" id="PTHR14226:SF78">
    <property type="entry name" value="SLR0060 PROTEIN"/>
    <property type="match status" value="1"/>
</dbReference>
<dbReference type="InterPro" id="IPR050301">
    <property type="entry name" value="NTE"/>
</dbReference>
<evidence type="ECO:0000256" key="2">
    <source>
        <dbReference type="ARBA" id="ARBA00022963"/>
    </source>
</evidence>
<keyword evidence="1" id="KW-0378">Hydrolase</keyword>
<dbReference type="Proteomes" id="UP001462640">
    <property type="component" value="Unassembled WGS sequence"/>
</dbReference>
<accession>A0ABV0GJH8</accession>
<evidence type="ECO:0000256" key="3">
    <source>
        <dbReference type="ARBA" id="ARBA00023098"/>
    </source>
</evidence>
<feature type="transmembrane region" description="Helical" evidence="5">
    <location>
        <begin position="868"/>
        <end position="886"/>
    </location>
</feature>
<evidence type="ECO:0000313" key="8">
    <source>
        <dbReference type="Proteomes" id="UP001462640"/>
    </source>
</evidence>
<name>A0ABV0GJH8_9BURK</name>
<dbReference type="SUPFAM" id="SSF52151">
    <property type="entry name" value="FabD/lysophospholipase-like"/>
    <property type="match status" value="1"/>
</dbReference>
<keyword evidence="5" id="KW-0472">Membrane</keyword>
<keyword evidence="5" id="KW-0812">Transmembrane</keyword>
<protein>
    <submittedName>
        <fullName evidence="7">Patatin-like phospholipase family protein</fullName>
    </submittedName>
</protein>
<feature type="region of interest" description="Disordered" evidence="4">
    <location>
        <begin position="1"/>
        <end position="24"/>
    </location>
</feature>
<sequence>MQVDRPELPDRLDPQPAPPGGGRREKLGLALAGGGFRASLFHVGVLRYLARADLLRHVEVLSTVSGGSLVGALYVLQLKQVLEARDALQPGSAPLRLEADDYVCIVDEVEVRIREIVRQNLRMRLLLNVGRWVGISLGLASLGRHFARYLDAQLFGHVCCRLHRQAAAARQVPSGGPDGPFADFITRRPPWSPPRLSLRALRLCAGRVDAHGGTENYNRAALWSQAPGAQPASAVTRLILNTTSLNSSGRFWFSHAEFGEWYLGYVRQADIRADLWPRKWLQQEAPSLGSAQASPEQVDPVLDALSQAYCKEFRVAALPEEAQLRAQMRERWPLLCWWRGTEPQLQWQRLLPLQARLASCQLGAAGAGVKPKTVPMLATLLRDIEMGRARQLKNFAWLLRVGRHGIQGGPAVRDGMSDLQLVAGFVESLKAVDDGWLAALGLAPGAGATAMLQGGAEAPLHDWADALLLLVIEVYQCRCAEFMSPHVWRDWQDMPLSEAVAASASFPPVFPPHVLSTLVDDRKIRALGLTDGGVFDNLGSTALLDEQCTMIIASDPGGVFDTRAREVSVGRIGLMGRLVELLSERPNQLFRHELRERRRMGEAFEAFAAGTLGADAAQFVEARSLTALSTFRIAPTEDLNRPGSRGQLLSAIRTDLDVFAQLEQDALIQQGERQAERHLQRRFAPEAGRPLQVGQRPLPDLPGLTAGEQAVLAVARHRFWRLARLAPLSCLLLLGLLMAAAWHWPWPAALGAAWEALWRGLSCLPQGPGLLSAAALSRLWALLGAWHYLPLLALPALPLAWLVLRRWLAEPGLWRTGLGALNRWLRKSALARGLRTCHAQLLRWSVGRWLFGQSRATWRRRLRHVRSLFVYGLGLLLLPGVLGSLWMIMPLLFALVLAGVGVLSLGTSWLYRRVAR</sequence>
<evidence type="ECO:0000256" key="1">
    <source>
        <dbReference type="ARBA" id="ARBA00022801"/>
    </source>
</evidence>
<evidence type="ECO:0000313" key="7">
    <source>
        <dbReference type="EMBL" id="MEO3715196.1"/>
    </source>
</evidence>
<feature type="compositionally biased region" description="Basic and acidic residues" evidence="4">
    <location>
        <begin position="1"/>
        <end position="13"/>
    </location>
</feature>
<dbReference type="InterPro" id="IPR016035">
    <property type="entry name" value="Acyl_Trfase/lysoPLipase"/>
</dbReference>